<organism evidence="2">
    <name type="scientific">uncultured Mycobacteriales bacterium</name>
    <dbReference type="NCBI Taxonomy" id="581187"/>
    <lineage>
        <taxon>Bacteria</taxon>
        <taxon>Bacillati</taxon>
        <taxon>Actinomycetota</taxon>
        <taxon>Actinomycetes</taxon>
        <taxon>Mycobacteriales</taxon>
        <taxon>environmental samples</taxon>
    </lineage>
</organism>
<keyword evidence="2" id="KW-0689">Ribosomal protein</keyword>
<feature type="region of interest" description="Disordered" evidence="1">
    <location>
        <begin position="1"/>
        <end position="59"/>
    </location>
</feature>
<name>A0A6J4JV84_9ACTN</name>
<dbReference type="GO" id="GO:0005840">
    <property type="term" value="C:ribosome"/>
    <property type="evidence" value="ECO:0007669"/>
    <property type="project" value="UniProtKB-KW"/>
</dbReference>
<dbReference type="AlphaFoldDB" id="A0A6J4JV84"/>
<reference evidence="2" key="1">
    <citation type="submission" date="2020-02" db="EMBL/GenBank/DDBJ databases">
        <authorList>
            <person name="Meier V. D."/>
        </authorList>
    </citation>
    <scope>NUCLEOTIDE SEQUENCE</scope>
    <source>
        <strain evidence="2">AVDCRST_MAG41</strain>
    </source>
</reference>
<protein>
    <submittedName>
        <fullName evidence="2">LSU ribosomal protein L32p @ LSU ribosomal protein L32p, zinc-dependent</fullName>
    </submittedName>
</protein>
<feature type="non-terminal residue" evidence="2">
    <location>
        <position position="1"/>
    </location>
</feature>
<gene>
    <name evidence="2" type="ORF">AVDCRST_MAG41-4202</name>
</gene>
<accession>A0A6J4JV84</accession>
<evidence type="ECO:0000256" key="1">
    <source>
        <dbReference type="SAM" id="MobiDB-lite"/>
    </source>
</evidence>
<feature type="non-terminal residue" evidence="2">
    <location>
        <position position="59"/>
    </location>
</feature>
<proteinExistence type="predicted"/>
<evidence type="ECO:0000313" key="2">
    <source>
        <dbReference type="EMBL" id="CAA9288542.1"/>
    </source>
</evidence>
<sequence>GSPEAPDVPEQHPVPPVAVEDLGPDAGHLREPRLPPAEAAAHGVQGLRDVRQQAGRRGL</sequence>
<keyword evidence="2" id="KW-0687">Ribonucleoprotein</keyword>
<dbReference type="EMBL" id="CADCTP010000402">
    <property type="protein sequence ID" value="CAA9288542.1"/>
    <property type="molecule type" value="Genomic_DNA"/>
</dbReference>